<dbReference type="AlphaFoldDB" id="X1I4S2"/>
<sequence length="92" mass="11029">MPFCEFCGEEIGYLPFKCKYCAGTYCKKHRLPENHDCTFELKHTPVTPIISRELRPKYQDVSVRRPSTQDYDYRREGKKRKIIIIILLFQKI</sequence>
<keyword evidence="1" id="KW-0479">Metal-binding</keyword>
<gene>
    <name evidence="5" type="ORF">S03H2_39929</name>
</gene>
<evidence type="ECO:0000256" key="2">
    <source>
        <dbReference type="ARBA" id="ARBA00022771"/>
    </source>
</evidence>
<keyword evidence="2" id="KW-0863">Zinc-finger</keyword>
<organism evidence="5">
    <name type="scientific">marine sediment metagenome</name>
    <dbReference type="NCBI Taxonomy" id="412755"/>
    <lineage>
        <taxon>unclassified sequences</taxon>
        <taxon>metagenomes</taxon>
        <taxon>ecological metagenomes</taxon>
    </lineage>
</organism>
<dbReference type="InterPro" id="IPR035896">
    <property type="entry name" value="AN1-like_Znf"/>
</dbReference>
<dbReference type="Gene3D" id="4.10.1110.10">
    <property type="entry name" value="AN1-like Zinc finger"/>
    <property type="match status" value="1"/>
</dbReference>
<dbReference type="Pfam" id="PF01428">
    <property type="entry name" value="zf-AN1"/>
    <property type="match status" value="1"/>
</dbReference>
<feature type="domain" description="AN1-type" evidence="4">
    <location>
        <begin position="1"/>
        <end position="45"/>
    </location>
</feature>
<name>X1I4S2_9ZZZZ</name>
<dbReference type="GO" id="GO:0008270">
    <property type="term" value="F:zinc ion binding"/>
    <property type="evidence" value="ECO:0007669"/>
    <property type="project" value="UniProtKB-KW"/>
</dbReference>
<dbReference type="EMBL" id="BARU01024720">
    <property type="protein sequence ID" value="GAH52538.1"/>
    <property type="molecule type" value="Genomic_DNA"/>
</dbReference>
<evidence type="ECO:0000259" key="4">
    <source>
        <dbReference type="PROSITE" id="PS51039"/>
    </source>
</evidence>
<accession>X1I4S2</accession>
<reference evidence="5" key="1">
    <citation type="journal article" date="2014" name="Front. Microbiol.">
        <title>High frequency of phylogenetically diverse reductive dehalogenase-homologous genes in deep subseafloor sedimentary metagenomes.</title>
        <authorList>
            <person name="Kawai M."/>
            <person name="Futagami T."/>
            <person name="Toyoda A."/>
            <person name="Takaki Y."/>
            <person name="Nishi S."/>
            <person name="Hori S."/>
            <person name="Arai W."/>
            <person name="Tsubouchi T."/>
            <person name="Morono Y."/>
            <person name="Uchiyama I."/>
            <person name="Ito T."/>
            <person name="Fujiyama A."/>
            <person name="Inagaki F."/>
            <person name="Takami H."/>
        </authorList>
    </citation>
    <scope>NUCLEOTIDE SEQUENCE</scope>
    <source>
        <strain evidence="5">Expedition CK06-06</strain>
    </source>
</reference>
<dbReference type="SUPFAM" id="SSF118310">
    <property type="entry name" value="AN1-like Zinc finger"/>
    <property type="match status" value="1"/>
</dbReference>
<evidence type="ECO:0000256" key="3">
    <source>
        <dbReference type="ARBA" id="ARBA00022833"/>
    </source>
</evidence>
<dbReference type="PROSITE" id="PS51039">
    <property type="entry name" value="ZF_AN1"/>
    <property type="match status" value="1"/>
</dbReference>
<evidence type="ECO:0000313" key="5">
    <source>
        <dbReference type="EMBL" id="GAH52538.1"/>
    </source>
</evidence>
<keyword evidence="3" id="KW-0862">Zinc</keyword>
<evidence type="ECO:0000256" key="1">
    <source>
        <dbReference type="ARBA" id="ARBA00022723"/>
    </source>
</evidence>
<dbReference type="InterPro" id="IPR000058">
    <property type="entry name" value="Znf_AN1"/>
</dbReference>
<proteinExistence type="predicted"/>
<protein>
    <recommendedName>
        <fullName evidence="4">AN1-type domain-containing protein</fullName>
    </recommendedName>
</protein>
<dbReference type="SMART" id="SM00154">
    <property type="entry name" value="ZnF_AN1"/>
    <property type="match status" value="1"/>
</dbReference>
<comment type="caution">
    <text evidence="5">The sequence shown here is derived from an EMBL/GenBank/DDBJ whole genome shotgun (WGS) entry which is preliminary data.</text>
</comment>